<dbReference type="SUPFAM" id="SSF54427">
    <property type="entry name" value="NTF2-like"/>
    <property type="match status" value="1"/>
</dbReference>
<evidence type="ECO:0000256" key="1">
    <source>
        <dbReference type="ARBA" id="ARBA00012513"/>
    </source>
</evidence>
<keyword evidence="4 9" id="KW-0547">Nucleotide-binding</keyword>
<evidence type="ECO:0000256" key="6">
    <source>
        <dbReference type="ARBA" id="ARBA00022840"/>
    </source>
</evidence>
<evidence type="ECO:0000256" key="7">
    <source>
        <dbReference type="ARBA" id="ARBA00047899"/>
    </source>
</evidence>
<evidence type="ECO:0000256" key="4">
    <source>
        <dbReference type="ARBA" id="ARBA00022741"/>
    </source>
</evidence>
<protein>
    <recommendedName>
        <fullName evidence="1">non-specific serine/threonine protein kinase</fullName>
        <ecNumber evidence="1">2.7.11.1</ecNumber>
    </recommendedName>
</protein>
<keyword evidence="11" id="KW-1133">Transmembrane helix</keyword>
<accession>A0A6J4PQ40</accession>
<dbReference type="AlphaFoldDB" id="A0A6J4PQ40"/>
<dbReference type="FunFam" id="3.30.200.20:FF:000035">
    <property type="entry name" value="Serine/threonine protein kinase Stk1"/>
    <property type="match status" value="1"/>
</dbReference>
<dbReference type="SMART" id="SM00220">
    <property type="entry name" value="S_TKc"/>
    <property type="match status" value="1"/>
</dbReference>
<dbReference type="Gene3D" id="1.10.510.10">
    <property type="entry name" value="Transferase(Phosphotransferase) domain 1"/>
    <property type="match status" value="1"/>
</dbReference>
<dbReference type="InterPro" id="IPR017441">
    <property type="entry name" value="Protein_kinase_ATP_BS"/>
</dbReference>
<dbReference type="FunFam" id="1.10.510.10:FF:000021">
    <property type="entry name" value="Serine/threonine protein kinase"/>
    <property type="match status" value="1"/>
</dbReference>
<dbReference type="PROSITE" id="PS00108">
    <property type="entry name" value="PROTEIN_KINASE_ST"/>
    <property type="match status" value="1"/>
</dbReference>
<dbReference type="InterPro" id="IPR000719">
    <property type="entry name" value="Prot_kinase_dom"/>
</dbReference>
<dbReference type="PANTHER" id="PTHR43289:SF6">
    <property type="entry name" value="SERINE_THREONINE-PROTEIN KINASE NEKL-3"/>
    <property type="match status" value="1"/>
</dbReference>
<dbReference type="EC" id="2.7.11.1" evidence="1"/>
<proteinExistence type="predicted"/>
<dbReference type="InterPro" id="IPR011009">
    <property type="entry name" value="Kinase-like_dom_sf"/>
</dbReference>
<comment type="catalytic activity">
    <reaction evidence="7">
        <text>L-threonyl-[protein] + ATP = O-phospho-L-threonyl-[protein] + ADP + H(+)</text>
        <dbReference type="Rhea" id="RHEA:46608"/>
        <dbReference type="Rhea" id="RHEA-COMP:11060"/>
        <dbReference type="Rhea" id="RHEA-COMP:11605"/>
        <dbReference type="ChEBI" id="CHEBI:15378"/>
        <dbReference type="ChEBI" id="CHEBI:30013"/>
        <dbReference type="ChEBI" id="CHEBI:30616"/>
        <dbReference type="ChEBI" id="CHEBI:61977"/>
        <dbReference type="ChEBI" id="CHEBI:456216"/>
        <dbReference type="EC" id="2.7.11.1"/>
    </reaction>
</comment>
<evidence type="ECO:0000256" key="3">
    <source>
        <dbReference type="ARBA" id="ARBA00022679"/>
    </source>
</evidence>
<feature type="binding site" evidence="9">
    <location>
        <position position="38"/>
    </location>
    <ligand>
        <name>ATP</name>
        <dbReference type="ChEBI" id="CHEBI:30616"/>
    </ligand>
</feature>
<feature type="region of interest" description="Disordered" evidence="10">
    <location>
        <begin position="360"/>
        <end position="428"/>
    </location>
</feature>
<feature type="domain" description="Protein kinase" evidence="12">
    <location>
        <begin position="9"/>
        <end position="274"/>
    </location>
</feature>
<dbReference type="Gene3D" id="3.30.200.20">
    <property type="entry name" value="Phosphorylase Kinase, domain 1"/>
    <property type="match status" value="1"/>
</dbReference>
<comment type="catalytic activity">
    <reaction evidence="8">
        <text>L-seryl-[protein] + ATP = O-phospho-L-seryl-[protein] + ADP + H(+)</text>
        <dbReference type="Rhea" id="RHEA:17989"/>
        <dbReference type="Rhea" id="RHEA-COMP:9863"/>
        <dbReference type="Rhea" id="RHEA-COMP:11604"/>
        <dbReference type="ChEBI" id="CHEBI:15378"/>
        <dbReference type="ChEBI" id="CHEBI:29999"/>
        <dbReference type="ChEBI" id="CHEBI:30616"/>
        <dbReference type="ChEBI" id="CHEBI:83421"/>
        <dbReference type="ChEBI" id="CHEBI:456216"/>
        <dbReference type="EC" id="2.7.11.1"/>
    </reaction>
</comment>
<keyword evidence="3" id="KW-0808">Transferase</keyword>
<dbReference type="InterPro" id="IPR032710">
    <property type="entry name" value="NTF2-like_dom_sf"/>
</dbReference>
<keyword evidence="2 13" id="KW-0723">Serine/threonine-protein kinase</keyword>
<dbReference type="GO" id="GO:0004674">
    <property type="term" value="F:protein serine/threonine kinase activity"/>
    <property type="evidence" value="ECO:0007669"/>
    <property type="project" value="UniProtKB-KW"/>
</dbReference>
<dbReference type="InterPro" id="IPR008271">
    <property type="entry name" value="Ser/Thr_kinase_AS"/>
</dbReference>
<dbReference type="PANTHER" id="PTHR43289">
    <property type="entry name" value="MITOGEN-ACTIVATED PROTEIN KINASE KINASE KINASE 20-RELATED"/>
    <property type="match status" value="1"/>
</dbReference>
<evidence type="ECO:0000256" key="10">
    <source>
        <dbReference type="SAM" id="MobiDB-lite"/>
    </source>
</evidence>
<evidence type="ECO:0000256" key="9">
    <source>
        <dbReference type="PROSITE-ProRule" id="PRU10141"/>
    </source>
</evidence>
<keyword evidence="11" id="KW-0812">Transmembrane</keyword>
<evidence type="ECO:0000256" key="2">
    <source>
        <dbReference type="ARBA" id="ARBA00022527"/>
    </source>
</evidence>
<dbReference type="CDD" id="cd14014">
    <property type="entry name" value="STKc_PknB_like"/>
    <property type="match status" value="1"/>
</dbReference>
<dbReference type="PROSITE" id="PS00107">
    <property type="entry name" value="PROTEIN_KINASE_ATP"/>
    <property type="match status" value="1"/>
</dbReference>
<keyword evidence="11" id="KW-0472">Membrane</keyword>
<feature type="region of interest" description="Disordered" evidence="10">
    <location>
        <begin position="259"/>
        <end position="333"/>
    </location>
</feature>
<feature type="compositionally biased region" description="Polar residues" evidence="10">
    <location>
        <begin position="393"/>
        <end position="412"/>
    </location>
</feature>
<gene>
    <name evidence="13" type="ORF">AVDCRST_MAG78-1155</name>
</gene>
<dbReference type="GO" id="GO:0045717">
    <property type="term" value="P:negative regulation of fatty acid biosynthetic process"/>
    <property type="evidence" value="ECO:0007669"/>
    <property type="project" value="UniProtKB-ARBA"/>
</dbReference>
<dbReference type="Pfam" id="PF00069">
    <property type="entry name" value="Pkinase"/>
    <property type="match status" value="1"/>
</dbReference>
<name>A0A6J4PQ40_9ACTN</name>
<dbReference type="EMBL" id="CADCVB010000085">
    <property type="protein sequence ID" value="CAA9422791.1"/>
    <property type="molecule type" value="Genomic_DNA"/>
</dbReference>
<sequence>MNLLLGGRFVIEREIGAGGMARVFLGRDEVLERPVAVKVLNPGYGGTDLGARFRREGRTAARLAHPNIVQVFDAGEGELEGREVSYIVMEYVSGGDLKGLMDEKGPLANDELAKLGADISSGLAHAHANGVIHRDIKPHNILIDAYGRLKLTDFGIARAIDATHATRTGSYLGTALYSAPEQLRGEKVTPKSDVYSLGIAFYQAAVGQAPFTGTPIEIASQHVSREPTVPSVLGANLSDEVEALILECLKKDPDLRPTAEEVRERLQEEAQPARNARAYAAPPIFEPPPPAERTPTAPTEEPPQEPPPQEPPPREPPSREPPPGAGRREGRRRRGPILLAAAALLLVLLGVTAYASGLVGSGDPSTEQASQEEKEQASSSESESNQPAGGGEETTSGQAASEATTGAGQEDTTAGGSDGESASEAAAQAVEDHYTAAAEGDYDRTWNLLSSQGQQQYGPQASYTGQFDSLESIRFTQGPTTTDITGDTATVTGQTFADHTDRDERNAGTWTLVNEGGEWKISNIAVQRIS</sequence>
<keyword evidence="5 13" id="KW-0418">Kinase</keyword>
<dbReference type="PROSITE" id="PS50011">
    <property type="entry name" value="PROTEIN_KINASE_DOM"/>
    <property type="match status" value="1"/>
</dbReference>
<evidence type="ECO:0000256" key="11">
    <source>
        <dbReference type="SAM" id="Phobius"/>
    </source>
</evidence>
<feature type="compositionally biased region" description="Pro residues" evidence="10">
    <location>
        <begin position="300"/>
        <end position="311"/>
    </location>
</feature>
<dbReference type="SUPFAM" id="SSF56112">
    <property type="entry name" value="Protein kinase-like (PK-like)"/>
    <property type="match status" value="1"/>
</dbReference>
<evidence type="ECO:0000256" key="5">
    <source>
        <dbReference type="ARBA" id="ARBA00022777"/>
    </source>
</evidence>
<feature type="compositionally biased region" description="Basic and acidic residues" evidence="10">
    <location>
        <begin position="259"/>
        <end position="268"/>
    </location>
</feature>
<dbReference type="GO" id="GO:0005524">
    <property type="term" value="F:ATP binding"/>
    <property type="evidence" value="ECO:0007669"/>
    <property type="project" value="UniProtKB-UniRule"/>
</dbReference>
<keyword evidence="6 9" id="KW-0067">ATP-binding</keyword>
<organism evidence="13">
    <name type="scientific">uncultured Rubrobacteraceae bacterium</name>
    <dbReference type="NCBI Taxonomy" id="349277"/>
    <lineage>
        <taxon>Bacteria</taxon>
        <taxon>Bacillati</taxon>
        <taxon>Actinomycetota</taxon>
        <taxon>Rubrobacteria</taxon>
        <taxon>Rubrobacterales</taxon>
        <taxon>Rubrobacteraceae</taxon>
        <taxon>environmental samples</taxon>
    </lineage>
</organism>
<evidence type="ECO:0000313" key="13">
    <source>
        <dbReference type="EMBL" id="CAA9422791.1"/>
    </source>
</evidence>
<feature type="compositionally biased region" description="Low complexity" evidence="10">
    <location>
        <begin position="270"/>
        <end position="283"/>
    </location>
</feature>
<evidence type="ECO:0000256" key="8">
    <source>
        <dbReference type="ARBA" id="ARBA00048679"/>
    </source>
</evidence>
<feature type="transmembrane region" description="Helical" evidence="11">
    <location>
        <begin position="337"/>
        <end position="359"/>
    </location>
</feature>
<evidence type="ECO:0000259" key="12">
    <source>
        <dbReference type="PROSITE" id="PS50011"/>
    </source>
</evidence>
<reference evidence="13" key="1">
    <citation type="submission" date="2020-02" db="EMBL/GenBank/DDBJ databases">
        <authorList>
            <person name="Meier V. D."/>
        </authorList>
    </citation>
    <scope>NUCLEOTIDE SEQUENCE</scope>
    <source>
        <strain evidence="13">AVDCRST_MAG78</strain>
    </source>
</reference>
<feature type="compositionally biased region" description="Low complexity" evidence="10">
    <location>
        <begin position="419"/>
        <end position="428"/>
    </location>
</feature>